<dbReference type="AlphaFoldDB" id="B7JAU3"/>
<reference evidence="1 2" key="1">
    <citation type="journal article" date="2008" name="BMC Genomics">
        <title>Acidithiobacillus ferrooxidans metabolism: from genome sequence to industrial applications.</title>
        <authorList>
            <person name="Valdes J."/>
            <person name="Pedroso I."/>
            <person name="Quatrini R."/>
            <person name="Dodson R.J."/>
            <person name="Tettelin H."/>
            <person name="Blake R.II."/>
            <person name="Eisen J.A."/>
            <person name="Holmes D.S."/>
        </authorList>
    </citation>
    <scope>NUCLEOTIDE SEQUENCE [LARGE SCALE GENOMIC DNA]</scope>
    <source>
        <strain evidence="2">ATCC 23270 / DSM 14882 / CIP 104768 / NCIMB 8455</strain>
    </source>
</reference>
<gene>
    <name evidence="1" type="ordered locus">AFE_1601</name>
</gene>
<sequence length="63" mass="7135">MGLHQYLRARPVVVVHGMQGGFAEPLYLPSFFFDKAVEDILLANVWCWQCRCSVTITDFSGTL</sequence>
<protein>
    <submittedName>
        <fullName evidence="1">Uncharacterized protein</fullName>
    </submittedName>
</protein>
<organism evidence="1 2">
    <name type="scientific">Acidithiobacillus ferrooxidans (strain ATCC 23270 / DSM 14882 / CIP 104768 / NCIMB 8455)</name>
    <name type="common">Ferrobacillus ferrooxidans (strain ATCC 23270)</name>
    <dbReference type="NCBI Taxonomy" id="243159"/>
    <lineage>
        <taxon>Bacteria</taxon>
        <taxon>Pseudomonadati</taxon>
        <taxon>Pseudomonadota</taxon>
        <taxon>Acidithiobacillia</taxon>
        <taxon>Acidithiobacillales</taxon>
        <taxon>Acidithiobacillaceae</taxon>
        <taxon>Acidithiobacillus</taxon>
    </lineage>
</organism>
<proteinExistence type="predicted"/>
<dbReference type="KEGG" id="afr:AFE_1601"/>
<dbReference type="HOGENOM" id="CLU_2875418_0_0_6"/>
<dbReference type="EMBL" id="CP001219">
    <property type="protein sequence ID" value="ACK79389.1"/>
    <property type="molecule type" value="Genomic_DNA"/>
</dbReference>
<dbReference type="Proteomes" id="UP000001362">
    <property type="component" value="Chromosome"/>
</dbReference>
<accession>B7JAU3</accession>
<name>B7JAU3_ACIF2</name>
<evidence type="ECO:0000313" key="1">
    <source>
        <dbReference type="EMBL" id="ACK79389.1"/>
    </source>
</evidence>
<keyword evidence="2" id="KW-1185">Reference proteome</keyword>
<evidence type="ECO:0000313" key="2">
    <source>
        <dbReference type="Proteomes" id="UP000001362"/>
    </source>
</evidence>
<dbReference type="PaxDb" id="243159-AFE_1601"/>